<proteinExistence type="predicted"/>
<evidence type="ECO:0000313" key="3">
    <source>
        <dbReference type="Proteomes" id="UP001221413"/>
    </source>
</evidence>
<reference evidence="2" key="1">
    <citation type="submission" date="2023-01" db="EMBL/GenBank/DDBJ databases">
        <title>The chitinases involved in constricting ring structure development in the nematode-trapping fungus Drechslerella dactyloides.</title>
        <authorList>
            <person name="Wang R."/>
            <person name="Zhang L."/>
            <person name="Tang P."/>
            <person name="Li S."/>
            <person name="Liang L."/>
        </authorList>
    </citation>
    <scope>NUCLEOTIDE SEQUENCE</scope>
    <source>
        <strain evidence="2">YMF1.00031</strain>
    </source>
</reference>
<dbReference type="AlphaFoldDB" id="A0AAD6NP05"/>
<keyword evidence="3" id="KW-1185">Reference proteome</keyword>
<evidence type="ECO:0000313" key="2">
    <source>
        <dbReference type="EMBL" id="KAJ6264098.1"/>
    </source>
</evidence>
<comment type="caution">
    <text evidence="2">The sequence shown here is derived from an EMBL/GenBank/DDBJ whole genome shotgun (WGS) entry which is preliminary data.</text>
</comment>
<sequence length="143" mass="16573">MPSQSGLLDINAVSYNQPLRVENKDPRDQPTGRSFPGPMAQPQQQSPNLLSRTQAPATPRRQRRYRQRPINPYLTPVHRIIPPYTPPSGPSTEKPRPLPLYMRDGTSTVRPPRRRAMTPRARARLWERLYMKFGTPPRRPQFI</sequence>
<name>A0AAD6NP05_DREDA</name>
<evidence type="ECO:0000256" key="1">
    <source>
        <dbReference type="SAM" id="MobiDB-lite"/>
    </source>
</evidence>
<gene>
    <name evidence="2" type="ORF">Dda_0240</name>
</gene>
<dbReference type="EMBL" id="JAQGDS010000001">
    <property type="protein sequence ID" value="KAJ6264098.1"/>
    <property type="molecule type" value="Genomic_DNA"/>
</dbReference>
<accession>A0AAD6NP05</accession>
<dbReference type="Proteomes" id="UP001221413">
    <property type="component" value="Unassembled WGS sequence"/>
</dbReference>
<feature type="compositionally biased region" description="Polar residues" evidence="1">
    <location>
        <begin position="41"/>
        <end position="51"/>
    </location>
</feature>
<feature type="compositionally biased region" description="Basic and acidic residues" evidence="1">
    <location>
        <begin position="21"/>
        <end position="30"/>
    </location>
</feature>
<protein>
    <submittedName>
        <fullName evidence="2">Uncharacterized protein</fullName>
    </submittedName>
</protein>
<organism evidence="2 3">
    <name type="scientific">Drechslerella dactyloides</name>
    <name type="common">Nematode-trapping fungus</name>
    <name type="synonym">Arthrobotrys dactyloides</name>
    <dbReference type="NCBI Taxonomy" id="74499"/>
    <lineage>
        <taxon>Eukaryota</taxon>
        <taxon>Fungi</taxon>
        <taxon>Dikarya</taxon>
        <taxon>Ascomycota</taxon>
        <taxon>Pezizomycotina</taxon>
        <taxon>Orbiliomycetes</taxon>
        <taxon>Orbiliales</taxon>
        <taxon>Orbiliaceae</taxon>
        <taxon>Drechslerella</taxon>
    </lineage>
</organism>
<feature type="region of interest" description="Disordered" evidence="1">
    <location>
        <begin position="1"/>
        <end position="118"/>
    </location>
</feature>